<sequence length="213" mass="24222">MLENYLFDFDGTIADSGETGIIAVQKAFVDYGLKKPTAESVRYYMGVPIETFFPKISNRELNDAEWEEVFAIFRQYYSELELEITQLFPGMKETLMKLVEDGKRLFVVSSKNSVSLNRNLENLGIADLFTDTIGSDQVENYKPAPDGINILANRHDLDKAKTVMIGDAKYDLQMGKAAEVKTCGCAWDTYDIELLKNEEPDYLLEKVEKLLEI</sequence>
<dbReference type="Gene3D" id="1.10.150.240">
    <property type="entry name" value="Putative phosphatase, domain 2"/>
    <property type="match status" value="1"/>
</dbReference>
<dbReference type="InterPro" id="IPR006439">
    <property type="entry name" value="HAD-SF_hydro_IA"/>
</dbReference>
<dbReference type="NCBIfam" id="TIGR01549">
    <property type="entry name" value="HAD-SF-IA-v1"/>
    <property type="match status" value="1"/>
</dbReference>
<dbReference type="EMBL" id="NBEY01000055">
    <property type="protein sequence ID" value="OQR24910.1"/>
    <property type="molecule type" value="Genomic_DNA"/>
</dbReference>
<dbReference type="GO" id="GO:0006281">
    <property type="term" value="P:DNA repair"/>
    <property type="evidence" value="ECO:0007669"/>
    <property type="project" value="TreeGrafter"/>
</dbReference>
<dbReference type="SFLD" id="SFLDG01129">
    <property type="entry name" value="C1.5:_HAD__Beta-PGM__Phosphata"/>
    <property type="match status" value="1"/>
</dbReference>
<dbReference type="RefSeq" id="WP_003703424.1">
    <property type="nucleotide sequence ID" value="NZ_JADNEF010000004.1"/>
</dbReference>
<dbReference type="SUPFAM" id="SSF56784">
    <property type="entry name" value="HAD-like"/>
    <property type="match status" value="1"/>
</dbReference>
<comment type="caution">
    <text evidence="1">The sequence shown here is derived from an EMBL/GenBank/DDBJ whole genome shotgun (WGS) entry which is preliminary data.</text>
</comment>
<dbReference type="Proteomes" id="UP000192353">
    <property type="component" value="Unassembled WGS sequence"/>
</dbReference>
<dbReference type="SFLD" id="SFLDS00003">
    <property type="entry name" value="Haloacid_Dehalogenase"/>
    <property type="match status" value="1"/>
</dbReference>
<dbReference type="GO" id="GO:0008967">
    <property type="term" value="F:phosphoglycolate phosphatase activity"/>
    <property type="evidence" value="ECO:0007669"/>
    <property type="project" value="TreeGrafter"/>
</dbReference>
<name>A0A1V9TY60_9LACO</name>
<proteinExistence type="predicted"/>
<organism evidence="1 2">
    <name type="scientific">Ligilactobacillus salivarius</name>
    <dbReference type="NCBI Taxonomy" id="1624"/>
    <lineage>
        <taxon>Bacteria</taxon>
        <taxon>Bacillati</taxon>
        <taxon>Bacillota</taxon>
        <taxon>Bacilli</taxon>
        <taxon>Lactobacillales</taxon>
        <taxon>Lactobacillaceae</taxon>
        <taxon>Ligilactobacillus</taxon>
    </lineage>
</organism>
<dbReference type="Gene3D" id="3.40.50.1000">
    <property type="entry name" value="HAD superfamily/HAD-like"/>
    <property type="match status" value="1"/>
</dbReference>
<dbReference type="PANTHER" id="PTHR43434:SF26">
    <property type="entry name" value="PYROPHOSPHATASE PPAX"/>
    <property type="match status" value="1"/>
</dbReference>
<dbReference type="PANTHER" id="PTHR43434">
    <property type="entry name" value="PHOSPHOGLYCOLATE PHOSPHATASE"/>
    <property type="match status" value="1"/>
</dbReference>
<dbReference type="Pfam" id="PF13419">
    <property type="entry name" value="HAD_2"/>
    <property type="match status" value="1"/>
</dbReference>
<dbReference type="SFLD" id="SFLDG01135">
    <property type="entry name" value="C1.5.6:_HAD__Beta-PGM__Phospha"/>
    <property type="match status" value="1"/>
</dbReference>
<dbReference type="GO" id="GO:0005829">
    <property type="term" value="C:cytosol"/>
    <property type="evidence" value="ECO:0007669"/>
    <property type="project" value="TreeGrafter"/>
</dbReference>
<dbReference type="InterPro" id="IPR023214">
    <property type="entry name" value="HAD_sf"/>
</dbReference>
<reference evidence="1 2" key="1">
    <citation type="submission" date="2017-03" db="EMBL/GenBank/DDBJ databases">
        <title>Phylogenomics and comparative genomics of Lactobacillus salivarius, a mammalian gut commensal.</title>
        <authorList>
            <person name="Harris H.M."/>
        </authorList>
    </citation>
    <scope>NUCLEOTIDE SEQUENCE [LARGE SCALE GENOMIC DNA]</scope>
    <source>
        <strain evidence="1 2">AH4231</strain>
    </source>
</reference>
<accession>A0A1V9TY60</accession>
<dbReference type="FunFam" id="3.40.50.1000:FF:000022">
    <property type="entry name" value="Phosphoglycolate phosphatase"/>
    <property type="match status" value="1"/>
</dbReference>
<evidence type="ECO:0000313" key="2">
    <source>
        <dbReference type="Proteomes" id="UP000192353"/>
    </source>
</evidence>
<dbReference type="InterPro" id="IPR036412">
    <property type="entry name" value="HAD-like_sf"/>
</dbReference>
<dbReference type="InterPro" id="IPR050155">
    <property type="entry name" value="HAD-like_hydrolase_sf"/>
</dbReference>
<evidence type="ECO:0000313" key="1">
    <source>
        <dbReference type="EMBL" id="OQR24910.1"/>
    </source>
</evidence>
<dbReference type="InterPro" id="IPR041492">
    <property type="entry name" value="HAD_2"/>
</dbReference>
<protein>
    <submittedName>
        <fullName evidence="1">Phosphatase</fullName>
    </submittedName>
</protein>
<dbReference type="AlphaFoldDB" id="A0A1V9TY60"/>
<dbReference type="InterPro" id="IPR023198">
    <property type="entry name" value="PGP-like_dom2"/>
</dbReference>
<gene>
    <name evidence="1" type="ORF">B6U37_07910</name>
</gene>